<evidence type="ECO:0000313" key="1">
    <source>
        <dbReference type="EMBL" id="EDN94029.1"/>
    </source>
</evidence>
<organism evidence="1 2">
    <name type="scientific">Sclerotinia sclerotiorum (strain ATCC 18683 / 1980 / Ss-1)</name>
    <name type="common">White mold</name>
    <name type="synonym">Whetzelinia sclerotiorum</name>
    <dbReference type="NCBI Taxonomy" id="665079"/>
    <lineage>
        <taxon>Eukaryota</taxon>
        <taxon>Fungi</taxon>
        <taxon>Dikarya</taxon>
        <taxon>Ascomycota</taxon>
        <taxon>Pezizomycotina</taxon>
        <taxon>Leotiomycetes</taxon>
        <taxon>Helotiales</taxon>
        <taxon>Sclerotiniaceae</taxon>
        <taxon>Sclerotinia</taxon>
    </lineage>
</organism>
<dbReference type="EMBL" id="CH476634">
    <property type="protein sequence ID" value="EDN94029.1"/>
    <property type="molecule type" value="Genomic_DNA"/>
</dbReference>
<name>A7EX37_SCLS1</name>
<sequence length="156" mass="17460">MSLHYSRYIIQFHLADRTEFEEKRQLVSKAHISTWSRISVPGGQLRIFQNQGIRDQKSRSGFEDLDDLSYWVLVLVFDDIVAPDQTQFCIACPLQGSGEERKALSVEAEAEDGKASIALLRIIERGSAEASPVEAEVEDVALMSGCALEDGWLVEE</sequence>
<keyword evidence="2" id="KW-1185">Reference proteome</keyword>
<gene>
    <name evidence="1" type="ORF">SS1G_09896</name>
</gene>
<dbReference type="AlphaFoldDB" id="A7EX37"/>
<reference evidence="2" key="1">
    <citation type="journal article" date="2011" name="PLoS Genet.">
        <title>Genomic analysis of the necrotrophic fungal pathogens Sclerotinia sclerotiorum and Botrytis cinerea.</title>
        <authorList>
            <person name="Amselem J."/>
            <person name="Cuomo C.A."/>
            <person name="van Kan J.A."/>
            <person name="Viaud M."/>
            <person name="Benito E.P."/>
            <person name="Couloux A."/>
            <person name="Coutinho P.M."/>
            <person name="de Vries R.P."/>
            <person name="Dyer P.S."/>
            <person name="Fillinger S."/>
            <person name="Fournier E."/>
            <person name="Gout L."/>
            <person name="Hahn M."/>
            <person name="Kohn L."/>
            <person name="Lapalu N."/>
            <person name="Plummer K.M."/>
            <person name="Pradier J.M."/>
            <person name="Quevillon E."/>
            <person name="Sharon A."/>
            <person name="Simon A."/>
            <person name="ten Have A."/>
            <person name="Tudzynski B."/>
            <person name="Tudzynski P."/>
            <person name="Wincker P."/>
            <person name="Andrew M."/>
            <person name="Anthouard V."/>
            <person name="Beever R.E."/>
            <person name="Beffa R."/>
            <person name="Benoit I."/>
            <person name="Bouzid O."/>
            <person name="Brault B."/>
            <person name="Chen Z."/>
            <person name="Choquer M."/>
            <person name="Collemare J."/>
            <person name="Cotton P."/>
            <person name="Danchin E.G."/>
            <person name="Da Silva C."/>
            <person name="Gautier A."/>
            <person name="Giraud C."/>
            <person name="Giraud T."/>
            <person name="Gonzalez C."/>
            <person name="Grossetete S."/>
            <person name="Guldener U."/>
            <person name="Henrissat B."/>
            <person name="Howlett B.J."/>
            <person name="Kodira C."/>
            <person name="Kretschmer M."/>
            <person name="Lappartient A."/>
            <person name="Leroch M."/>
            <person name="Levis C."/>
            <person name="Mauceli E."/>
            <person name="Neuveglise C."/>
            <person name="Oeser B."/>
            <person name="Pearson M."/>
            <person name="Poulain J."/>
            <person name="Poussereau N."/>
            <person name="Quesneville H."/>
            <person name="Rascle C."/>
            <person name="Schumacher J."/>
            <person name="Segurens B."/>
            <person name="Sexton A."/>
            <person name="Silva E."/>
            <person name="Sirven C."/>
            <person name="Soanes D.M."/>
            <person name="Talbot N.J."/>
            <person name="Templeton M."/>
            <person name="Yandava C."/>
            <person name="Yarden O."/>
            <person name="Zeng Q."/>
            <person name="Rollins J.A."/>
            <person name="Lebrun M.H."/>
            <person name="Dickman M."/>
        </authorList>
    </citation>
    <scope>NUCLEOTIDE SEQUENCE [LARGE SCALE GENOMIC DNA]</scope>
    <source>
        <strain evidence="2">ATCC 18683 / 1980 / Ss-1</strain>
    </source>
</reference>
<protein>
    <submittedName>
        <fullName evidence="1">Uncharacterized protein</fullName>
    </submittedName>
</protein>
<dbReference type="RefSeq" id="XP_001589263.1">
    <property type="nucleotide sequence ID" value="XM_001589213.1"/>
</dbReference>
<accession>A7EX37</accession>
<dbReference type="KEGG" id="ssl:SS1G_09896"/>
<evidence type="ECO:0000313" key="2">
    <source>
        <dbReference type="Proteomes" id="UP000001312"/>
    </source>
</evidence>
<proteinExistence type="predicted"/>
<dbReference type="GeneID" id="5485347"/>
<dbReference type="InParanoid" id="A7EX37"/>
<dbReference type="Proteomes" id="UP000001312">
    <property type="component" value="Unassembled WGS sequence"/>
</dbReference>